<accession>A0A834MHJ5</accession>
<keyword evidence="11" id="KW-1185">Reference proteome</keyword>
<name>A0A834MHJ5_RHYFE</name>
<dbReference type="FunFam" id="1.20.1280.50:FF:000012">
    <property type="entry name" value="F-box only protein 9"/>
    <property type="match status" value="1"/>
</dbReference>
<feature type="repeat" description="TPR" evidence="7">
    <location>
        <begin position="74"/>
        <end position="107"/>
    </location>
</feature>
<keyword evidence="5" id="KW-0833">Ubl conjugation pathway</keyword>
<dbReference type="CDD" id="cd22089">
    <property type="entry name" value="F-box_FBXO9"/>
    <property type="match status" value="1"/>
</dbReference>
<evidence type="ECO:0000256" key="6">
    <source>
        <dbReference type="ARBA" id="ARBA00022803"/>
    </source>
</evidence>
<dbReference type="Pfam" id="PF12937">
    <property type="entry name" value="F-box-like"/>
    <property type="match status" value="1"/>
</dbReference>
<evidence type="ECO:0000256" key="2">
    <source>
        <dbReference type="ARBA" id="ARBA00004906"/>
    </source>
</evidence>
<dbReference type="GO" id="GO:0031146">
    <property type="term" value="P:SCF-dependent proteasomal ubiquitin-dependent protein catabolic process"/>
    <property type="evidence" value="ECO:0007669"/>
    <property type="project" value="TreeGrafter"/>
</dbReference>
<feature type="compositionally biased region" description="Acidic residues" evidence="8">
    <location>
        <begin position="126"/>
        <end position="145"/>
    </location>
</feature>
<dbReference type="InterPro" id="IPR036047">
    <property type="entry name" value="F-box-like_dom_sf"/>
</dbReference>
<comment type="subcellular location">
    <subcellularLocation>
        <location evidence="1">Cytoplasm</location>
    </subcellularLocation>
</comment>
<sequence length="435" mass="50926">MDNIQLNNENGSSGNDEEGEEQDDPSSSLGVEEELANFREKWHKELRSQPVVRSISKKVDNSTSLNEDSDEVKARALFLQGIDMEKSGKLYEAIQYYRKAVQIVPDIESKLDYRPKHNINEIPPETIEENQETDDSNDDSDDNEIIEEKQLLPRIQRKVSKMRFLCTPKFEQTSTHISSIPVEILLYILRWVVSTDLDLRSLEMFGLVCRGFYLCARDAEIWRSTCQRIWGLNCGPSPGLYGTWRNMFIERSRLNFNGCYISKTTYIRHGENNFQDQFYRPWHVVAYYRYLRFFPEGMVLMLMSPDEPSQCVPQMKSRCPRYPVMIGYYRLKDDKVTLVVQRSDTSKNLQSALYRKGTKKRDAECSEQTLHMELEIKSHKNKRHFKLVWTYYSIFTKSNQGQESTCTFDLIANKYPPLLFSRVKSFTSESDQPLN</sequence>
<feature type="compositionally biased region" description="Acidic residues" evidence="8">
    <location>
        <begin position="15"/>
        <end position="24"/>
    </location>
</feature>
<proteinExistence type="predicted"/>
<dbReference type="InterPro" id="IPR001810">
    <property type="entry name" value="F-box_dom"/>
</dbReference>
<evidence type="ECO:0000256" key="1">
    <source>
        <dbReference type="ARBA" id="ARBA00004496"/>
    </source>
</evidence>
<evidence type="ECO:0000256" key="7">
    <source>
        <dbReference type="PROSITE-ProRule" id="PRU00339"/>
    </source>
</evidence>
<evidence type="ECO:0000256" key="8">
    <source>
        <dbReference type="SAM" id="MobiDB-lite"/>
    </source>
</evidence>
<comment type="caution">
    <text evidence="10">The sequence shown here is derived from an EMBL/GenBank/DDBJ whole genome shotgun (WGS) entry which is preliminary data.</text>
</comment>
<dbReference type="AlphaFoldDB" id="A0A834MHJ5"/>
<dbReference type="GO" id="GO:0005737">
    <property type="term" value="C:cytoplasm"/>
    <property type="evidence" value="ECO:0007669"/>
    <property type="project" value="UniProtKB-SubCell"/>
</dbReference>
<keyword evidence="6 7" id="KW-0802">TPR repeat</keyword>
<evidence type="ECO:0000313" key="11">
    <source>
        <dbReference type="Proteomes" id="UP000625711"/>
    </source>
</evidence>
<dbReference type="InterPro" id="IPR019734">
    <property type="entry name" value="TPR_rpt"/>
</dbReference>
<dbReference type="SUPFAM" id="SSF81383">
    <property type="entry name" value="F-box domain"/>
    <property type="match status" value="1"/>
</dbReference>
<feature type="domain" description="F-box" evidence="9">
    <location>
        <begin position="174"/>
        <end position="225"/>
    </location>
</feature>
<feature type="region of interest" description="Disordered" evidence="8">
    <location>
        <begin position="1"/>
        <end position="35"/>
    </location>
</feature>
<dbReference type="OrthoDB" id="2117972at2759"/>
<dbReference type="EMBL" id="JAACXV010000173">
    <property type="protein sequence ID" value="KAF7282466.1"/>
    <property type="molecule type" value="Genomic_DNA"/>
</dbReference>
<dbReference type="PANTHER" id="PTHR12874:SF29">
    <property type="entry name" value="F-BOX ONLY PROTEIN 9"/>
    <property type="match status" value="1"/>
</dbReference>
<dbReference type="PROSITE" id="PS50181">
    <property type="entry name" value="FBOX"/>
    <property type="match status" value="1"/>
</dbReference>
<gene>
    <name evidence="10" type="ORF">GWI33_002641</name>
</gene>
<feature type="region of interest" description="Disordered" evidence="8">
    <location>
        <begin position="115"/>
        <end position="145"/>
    </location>
</feature>
<dbReference type="InterPro" id="IPR045464">
    <property type="entry name" value="Hrt3/FBXO9_C"/>
</dbReference>
<dbReference type="PROSITE" id="PS50005">
    <property type="entry name" value="TPR"/>
    <property type="match status" value="1"/>
</dbReference>
<evidence type="ECO:0000259" key="9">
    <source>
        <dbReference type="PROSITE" id="PS50181"/>
    </source>
</evidence>
<dbReference type="Pfam" id="PF19270">
    <property type="entry name" value="FBO_C"/>
    <property type="match status" value="1"/>
</dbReference>
<comment type="pathway">
    <text evidence="2">Protein modification; protein ubiquitination.</text>
</comment>
<evidence type="ECO:0000256" key="4">
    <source>
        <dbReference type="ARBA" id="ARBA00022490"/>
    </source>
</evidence>
<evidence type="ECO:0000256" key="3">
    <source>
        <dbReference type="ARBA" id="ARBA00019775"/>
    </source>
</evidence>
<dbReference type="PANTHER" id="PTHR12874">
    <property type="entry name" value="F-BOX ONLY PROTEIN 48-RELATED"/>
    <property type="match status" value="1"/>
</dbReference>
<reference evidence="10" key="1">
    <citation type="submission" date="2020-08" db="EMBL/GenBank/DDBJ databases">
        <title>Genome sequencing and assembly of the red palm weevil Rhynchophorus ferrugineus.</title>
        <authorList>
            <person name="Dias G.B."/>
            <person name="Bergman C.M."/>
            <person name="Manee M."/>
        </authorList>
    </citation>
    <scope>NUCLEOTIDE SEQUENCE</scope>
    <source>
        <strain evidence="10">AA-2017</strain>
        <tissue evidence="10">Whole larva</tissue>
    </source>
</reference>
<dbReference type="Gene3D" id="1.20.1280.50">
    <property type="match status" value="1"/>
</dbReference>
<evidence type="ECO:0000256" key="5">
    <source>
        <dbReference type="ARBA" id="ARBA00022786"/>
    </source>
</evidence>
<keyword evidence="4" id="KW-0963">Cytoplasm</keyword>
<protein>
    <recommendedName>
        <fullName evidence="3">F-box only protein 9</fullName>
    </recommendedName>
</protein>
<dbReference type="GO" id="GO:0019005">
    <property type="term" value="C:SCF ubiquitin ligase complex"/>
    <property type="evidence" value="ECO:0007669"/>
    <property type="project" value="TreeGrafter"/>
</dbReference>
<organism evidence="10 11">
    <name type="scientific">Rhynchophorus ferrugineus</name>
    <name type="common">Red palm weevil</name>
    <name type="synonym">Curculio ferrugineus</name>
    <dbReference type="NCBI Taxonomy" id="354439"/>
    <lineage>
        <taxon>Eukaryota</taxon>
        <taxon>Metazoa</taxon>
        <taxon>Ecdysozoa</taxon>
        <taxon>Arthropoda</taxon>
        <taxon>Hexapoda</taxon>
        <taxon>Insecta</taxon>
        <taxon>Pterygota</taxon>
        <taxon>Neoptera</taxon>
        <taxon>Endopterygota</taxon>
        <taxon>Coleoptera</taxon>
        <taxon>Polyphaga</taxon>
        <taxon>Cucujiformia</taxon>
        <taxon>Curculionidae</taxon>
        <taxon>Dryophthorinae</taxon>
        <taxon>Rhynchophorus</taxon>
    </lineage>
</organism>
<evidence type="ECO:0000313" key="10">
    <source>
        <dbReference type="EMBL" id="KAF7282466.1"/>
    </source>
</evidence>
<dbReference type="Proteomes" id="UP000625711">
    <property type="component" value="Unassembled WGS sequence"/>
</dbReference>